<proteinExistence type="predicted"/>
<dbReference type="Pfam" id="PF00567">
    <property type="entry name" value="TUDOR"/>
    <property type="match status" value="2"/>
</dbReference>
<dbReference type="InterPro" id="IPR002999">
    <property type="entry name" value="Tudor"/>
</dbReference>
<dbReference type="PROSITE" id="PS50304">
    <property type="entry name" value="TUDOR"/>
    <property type="match status" value="1"/>
</dbReference>
<dbReference type="Proteomes" id="UP001152747">
    <property type="component" value="Unassembled WGS sequence"/>
</dbReference>
<evidence type="ECO:0000313" key="2">
    <source>
        <dbReference type="EMBL" id="CAI5448460.1"/>
    </source>
</evidence>
<gene>
    <name evidence="2" type="ORF">CAMP_LOCUS11097</name>
</gene>
<accession>A0A9P1IMM8</accession>
<evidence type="ECO:0000259" key="1">
    <source>
        <dbReference type="PROSITE" id="PS50304"/>
    </source>
</evidence>
<evidence type="ECO:0000313" key="3">
    <source>
        <dbReference type="Proteomes" id="UP001152747"/>
    </source>
</evidence>
<comment type="caution">
    <text evidence="2">The sequence shown here is derived from an EMBL/GenBank/DDBJ whole genome shotgun (WGS) entry which is preliminary data.</text>
</comment>
<dbReference type="SMART" id="SM00333">
    <property type="entry name" value="TUDOR"/>
    <property type="match status" value="2"/>
</dbReference>
<dbReference type="PANTHER" id="PTHR16442">
    <property type="entry name" value="RING FINGER PROTEIN 17"/>
    <property type="match status" value="1"/>
</dbReference>
<sequence>MELVEVEGGKEWRIRKLQEKYGNTCWKYACRDSPFNINIQPKYLNTARQNMTKQLNQIYNLSSENLENDQLFEGVACCVKFRNEWFRGSVEMLTKSELCYVKLVDFGDTKMVEKNNIRKLSPKFGRIPPMALNCTVKGVRIQEMDAYKIEEFQKILESLNYFARCQILSENQPFSINLFHPTMTGKNLCENIMAKRCLIEPPVTRKMKHEVVSEDEDYYDEEEEDEDAEVDETRIFIKEFPRANKAIRIISKNFIVCHVEHANLIYLTNEGMIKTRENIENYAKSNWNNLPRFPQKWFSIGNSCITQNYQRATIINKNENNQMADLFSIDHGVILKNVSMSEIRPAPFNDLFSLPPQIVAVSLFSPFRMHFDATRILRNILESGKNVEFQPYSKSKNIPTRGNLFEEKGKNIEEMFIENIKKSRIRLNCLEIAIYQPKYVKNCTNIDFLYNLEPPRCFTRSNLVSEKYPL</sequence>
<dbReference type="Gene3D" id="2.30.30.140">
    <property type="match status" value="1"/>
</dbReference>
<feature type="domain" description="Tudor" evidence="1">
    <location>
        <begin position="70"/>
        <end position="127"/>
    </location>
</feature>
<reference evidence="2" key="1">
    <citation type="submission" date="2022-11" db="EMBL/GenBank/DDBJ databases">
        <authorList>
            <person name="Kikuchi T."/>
        </authorList>
    </citation>
    <scope>NUCLEOTIDE SEQUENCE</scope>
    <source>
        <strain evidence="2">PS1010</strain>
    </source>
</reference>
<protein>
    <recommendedName>
        <fullName evidence="1">Tudor domain-containing protein</fullName>
    </recommendedName>
</protein>
<organism evidence="2 3">
    <name type="scientific">Caenorhabditis angaria</name>
    <dbReference type="NCBI Taxonomy" id="860376"/>
    <lineage>
        <taxon>Eukaryota</taxon>
        <taxon>Metazoa</taxon>
        <taxon>Ecdysozoa</taxon>
        <taxon>Nematoda</taxon>
        <taxon>Chromadorea</taxon>
        <taxon>Rhabditida</taxon>
        <taxon>Rhabditina</taxon>
        <taxon>Rhabditomorpha</taxon>
        <taxon>Rhabditoidea</taxon>
        <taxon>Rhabditidae</taxon>
        <taxon>Peloderinae</taxon>
        <taxon>Caenorhabditis</taxon>
    </lineage>
</organism>
<dbReference type="EMBL" id="CANHGI010000004">
    <property type="protein sequence ID" value="CAI5448460.1"/>
    <property type="molecule type" value="Genomic_DNA"/>
</dbReference>
<dbReference type="SUPFAM" id="SSF63748">
    <property type="entry name" value="Tudor/PWWP/MBT"/>
    <property type="match status" value="2"/>
</dbReference>
<dbReference type="OrthoDB" id="9989103at2759"/>
<name>A0A9P1IMM8_9PELO</name>
<dbReference type="AlphaFoldDB" id="A0A9P1IMM8"/>
<keyword evidence="3" id="KW-1185">Reference proteome</keyword>
<dbReference type="PANTHER" id="PTHR16442:SF1">
    <property type="entry name" value="RING FINGER PROTEIN 17"/>
    <property type="match status" value="1"/>
</dbReference>